<feature type="compositionally biased region" description="Basic and acidic residues" evidence="2">
    <location>
        <begin position="158"/>
        <end position="167"/>
    </location>
</feature>
<dbReference type="PROSITE" id="PS00028">
    <property type="entry name" value="ZINC_FINGER_C2H2_1"/>
    <property type="match status" value="1"/>
</dbReference>
<keyword evidence="1" id="KW-0862">Zinc</keyword>
<feature type="region of interest" description="Disordered" evidence="2">
    <location>
        <begin position="137"/>
        <end position="183"/>
    </location>
</feature>
<sequence>MAPRDRNLRNLRPLLPKHSVTVQAGDTHLTKGNCMPPQTASQIEASVAHAKGANPYTDIDPGLLSLAPKPPLSSSGSLPRRDLQSSSSALPSGEVPDGGVECGIPPNCEAHPSSGLHYDLNDWINYRRESFPGRLYNSLTGETHRPAGPNIDEPASQKLEDVDRDSPDLPSDSPASPRFFEDEMAIRDYQRSSISSKSEDLIYGRIPEIPDPAMSSDDPVAHTGPPPSARDPSALGQGLDCISSLIEKNPPVDQSTIGHSSTRSSLWDSSSLASFSQPHTSIYGSAPSVASSRARQCGECDKSFKLGKDLDRHFQSVHAHNPESYWCRCNYHTTRKDVMKRHIYPPNSIAQKCASARPDALDICICKRFKTSDAAEYVKHMKSCSSKPRGRPKKIKT</sequence>
<keyword evidence="5" id="KW-1185">Reference proteome</keyword>
<keyword evidence="1" id="KW-0479">Metal-binding</keyword>
<evidence type="ECO:0000259" key="3">
    <source>
        <dbReference type="PROSITE" id="PS50157"/>
    </source>
</evidence>
<dbReference type="Gene3D" id="3.30.160.60">
    <property type="entry name" value="Classic Zinc Finger"/>
    <property type="match status" value="1"/>
</dbReference>
<organism evidence="4 5">
    <name type="scientific">Bionectria ochroleuca</name>
    <name type="common">Gliocladium roseum</name>
    <dbReference type="NCBI Taxonomy" id="29856"/>
    <lineage>
        <taxon>Eukaryota</taxon>
        <taxon>Fungi</taxon>
        <taxon>Dikarya</taxon>
        <taxon>Ascomycota</taxon>
        <taxon>Pezizomycotina</taxon>
        <taxon>Sordariomycetes</taxon>
        <taxon>Hypocreomycetidae</taxon>
        <taxon>Hypocreales</taxon>
        <taxon>Bionectriaceae</taxon>
        <taxon>Clonostachys</taxon>
    </lineage>
</organism>
<name>A0ABY6U9I1_BIOOC</name>
<feature type="region of interest" description="Disordered" evidence="2">
    <location>
        <begin position="207"/>
        <end position="236"/>
    </location>
</feature>
<proteinExistence type="predicted"/>
<evidence type="ECO:0000256" key="2">
    <source>
        <dbReference type="SAM" id="MobiDB-lite"/>
    </source>
</evidence>
<keyword evidence="1" id="KW-0863">Zinc-finger</keyword>
<evidence type="ECO:0000313" key="4">
    <source>
        <dbReference type="EMBL" id="VUC27239.1"/>
    </source>
</evidence>
<reference evidence="4 5" key="1">
    <citation type="submission" date="2019-06" db="EMBL/GenBank/DDBJ databases">
        <authorList>
            <person name="Broberg M."/>
        </authorList>
    </citation>
    <scope>NUCLEOTIDE SEQUENCE [LARGE SCALE GENOMIC DNA]</scope>
</reference>
<evidence type="ECO:0000313" key="5">
    <source>
        <dbReference type="Proteomes" id="UP000766486"/>
    </source>
</evidence>
<dbReference type="InterPro" id="IPR013087">
    <property type="entry name" value="Znf_C2H2_type"/>
</dbReference>
<accession>A0ABY6U9I1</accession>
<comment type="caution">
    <text evidence="4">The sequence shown here is derived from an EMBL/GenBank/DDBJ whole genome shotgun (WGS) entry which is preliminary data.</text>
</comment>
<feature type="region of interest" description="Disordered" evidence="2">
    <location>
        <begin position="61"/>
        <end position="106"/>
    </location>
</feature>
<evidence type="ECO:0000256" key="1">
    <source>
        <dbReference type="PROSITE-ProRule" id="PRU00042"/>
    </source>
</evidence>
<dbReference type="PROSITE" id="PS50157">
    <property type="entry name" value="ZINC_FINGER_C2H2_2"/>
    <property type="match status" value="1"/>
</dbReference>
<gene>
    <name evidence="4" type="ORF">CLO192961_LOCUS208351</name>
</gene>
<feature type="compositionally biased region" description="Low complexity" evidence="2">
    <location>
        <begin position="61"/>
        <end position="78"/>
    </location>
</feature>
<dbReference type="EMBL" id="CABFNS010000767">
    <property type="protein sequence ID" value="VUC27239.1"/>
    <property type="molecule type" value="Genomic_DNA"/>
</dbReference>
<feature type="domain" description="C2H2-type" evidence="3">
    <location>
        <begin position="295"/>
        <end position="323"/>
    </location>
</feature>
<dbReference type="Proteomes" id="UP000766486">
    <property type="component" value="Unassembled WGS sequence"/>
</dbReference>
<protein>
    <recommendedName>
        <fullName evidence="3">C2H2-type domain-containing protein</fullName>
    </recommendedName>
</protein>
<feature type="compositionally biased region" description="Low complexity" evidence="2">
    <location>
        <begin position="168"/>
        <end position="177"/>
    </location>
</feature>